<dbReference type="Pfam" id="PF19795">
    <property type="entry name" value="DUF6279"/>
    <property type="match status" value="1"/>
</dbReference>
<dbReference type="STRING" id="1223802.SUTH_03145"/>
<evidence type="ECO:0000313" key="1">
    <source>
        <dbReference type="EMBL" id="BAO30918.1"/>
    </source>
</evidence>
<name>W0SMA7_9PROT</name>
<dbReference type="EMBL" id="AP012547">
    <property type="protein sequence ID" value="BAO30918.1"/>
    <property type="molecule type" value="Genomic_DNA"/>
</dbReference>
<accession>W0SMA7</accession>
<reference evidence="1 2" key="1">
    <citation type="journal article" date="2014" name="Syst. Appl. Microbiol.">
        <title>Complete genomes of freshwater sulfur oxidizers Sulfuricella denitrificans skB26 and Sulfuritalea hydrogenivorans sk43H: genetic insights into the sulfur oxidation pathway of betaproteobacteria.</title>
        <authorList>
            <person name="Watanabe T."/>
            <person name="Kojima H."/>
            <person name="Fukui M."/>
        </authorList>
    </citation>
    <scope>NUCLEOTIDE SEQUENCE [LARGE SCALE GENOMIC DNA]</scope>
    <source>
        <strain evidence="1">DSM22779</strain>
    </source>
</reference>
<dbReference type="InterPro" id="IPR016875">
    <property type="entry name" value="UCP028200"/>
</dbReference>
<gene>
    <name evidence="1" type="ORF">SUTH_03145</name>
</gene>
<dbReference type="OrthoDB" id="5767052at2"/>
<dbReference type="RefSeq" id="WP_148312955.1">
    <property type="nucleotide sequence ID" value="NZ_AP012547.1"/>
</dbReference>
<organism evidence="1 2">
    <name type="scientific">Sulfuritalea hydrogenivorans sk43H</name>
    <dbReference type="NCBI Taxonomy" id="1223802"/>
    <lineage>
        <taxon>Bacteria</taxon>
        <taxon>Pseudomonadati</taxon>
        <taxon>Pseudomonadota</taxon>
        <taxon>Betaproteobacteria</taxon>
        <taxon>Nitrosomonadales</taxon>
        <taxon>Sterolibacteriaceae</taxon>
        <taxon>Sulfuritalea</taxon>
    </lineage>
</organism>
<dbReference type="AlphaFoldDB" id="W0SMA7"/>
<evidence type="ECO:0008006" key="3">
    <source>
        <dbReference type="Google" id="ProtNLM"/>
    </source>
</evidence>
<dbReference type="HOGENOM" id="CLU_061560_0_0_4"/>
<dbReference type="KEGG" id="shd:SUTH_03145"/>
<evidence type="ECO:0000313" key="2">
    <source>
        <dbReference type="Proteomes" id="UP000031637"/>
    </source>
</evidence>
<sequence length="299" mass="33995">MPVRIASIMRHSIRLLILLVAAGLLLQGCSAVRLGYGNADSLVRWWLDQYVDMSPEQDALARERLVRIHAWHRKTQLPEYVAVLRQGQKLVAGQPTAADVLSLGDGIIRLGRTLAEQATPDIADFLSTITPRQIERITERLADKNLEYAREAQLADGESGQRKVRYKRLLERAEYWFGDLSGEQKAGLQRMIDSQSAGSQFWYEERQRRQRDWLALVRQVQRERPPREQVVKLLRDYAARFDMPLDPARLAQAQVLRRASAELTVAVLAMITPAQRAHAQHKLGDLMRDFAELAQEGGA</sequence>
<dbReference type="Proteomes" id="UP000031637">
    <property type="component" value="Chromosome"/>
</dbReference>
<dbReference type="PIRSF" id="PIRSF028200">
    <property type="entry name" value="UCP028200"/>
    <property type="match status" value="1"/>
</dbReference>
<dbReference type="PROSITE" id="PS51257">
    <property type="entry name" value="PROKAR_LIPOPROTEIN"/>
    <property type="match status" value="1"/>
</dbReference>
<keyword evidence="2" id="KW-1185">Reference proteome</keyword>
<protein>
    <recommendedName>
        <fullName evidence="3">Lipoprotein</fullName>
    </recommendedName>
</protein>
<proteinExistence type="predicted"/>